<evidence type="ECO:0000256" key="1">
    <source>
        <dbReference type="ARBA" id="ARBA00004651"/>
    </source>
</evidence>
<keyword evidence="3" id="KW-0808">Transferase</keyword>
<dbReference type="GO" id="GO:0016758">
    <property type="term" value="F:hexosyltransferase activity"/>
    <property type="evidence" value="ECO:0007669"/>
    <property type="project" value="InterPro"/>
</dbReference>
<sequence length="410" mass="43113">MTARPGPTGRLARTSSVFVAFAAVHAFSLALLLPRIMAGETYGDVGLYRHWAFHGFSRGIWLGVDDTWVYPAGAMLPMIVAGLFGRPAYLLAWFLLCVVLDLAAVLALLNSSAVRYGWQAACLWLSFTAILAPVAFSRVDGITGPLVVVGLVVAAASPMLASSVLSLATWIKVWPAAAVLALLIAARARVRVVLAGLLVSGVIVGVAAARGGLANVLGFLSAQDRRGMQLEAPLATPGLWQAVLGGATTVEFDAELHTMELRGSFTAPLAAAMNTLLCVAVALIALLMVAALRNDADRTQLLVTGTLALVGALIVFNKVGSPQFMIWLGAVIPVGAALNGRRWIVPSALMVVIAVLTTLVYPILYTQLHEALHPGVALLLTVRNLLVVVVFAWAVRHLHMLRSSGVGGSV</sequence>
<evidence type="ECO:0000256" key="4">
    <source>
        <dbReference type="ARBA" id="ARBA00022692"/>
    </source>
</evidence>
<proteinExistence type="inferred from homology"/>
<keyword evidence="2" id="KW-1003">Cell membrane</keyword>
<comment type="similarity">
    <text evidence="7">Belongs to the glycosyltransferase 87 family.</text>
</comment>
<evidence type="ECO:0000256" key="8">
    <source>
        <dbReference type="SAM" id="Phobius"/>
    </source>
</evidence>
<gene>
    <name evidence="9" type="ORF">C4K88_11025</name>
</gene>
<keyword evidence="10" id="KW-1185">Reference proteome</keyword>
<organism evidence="9 10">
    <name type="scientific">Arthrobacter pityocampae</name>
    <dbReference type="NCBI Taxonomy" id="547334"/>
    <lineage>
        <taxon>Bacteria</taxon>
        <taxon>Bacillati</taxon>
        <taxon>Actinomycetota</taxon>
        <taxon>Actinomycetes</taxon>
        <taxon>Micrococcales</taxon>
        <taxon>Micrococcaceae</taxon>
        <taxon>Arthrobacter</taxon>
    </lineage>
</organism>
<keyword evidence="4 8" id="KW-0812">Transmembrane</keyword>
<dbReference type="EMBL" id="PRKW01000004">
    <property type="protein sequence ID" value="PPB49223.1"/>
    <property type="molecule type" value="Genomic_DNA"/>
</dbReference>
<feature type="transmembrane region" description="Helical" evidence="8">
    <location>
        <begin position="343"/>
        <end position="364"/>
    </location>
</feature>
<dbReference type="InterPro" id="IPR018584">
    <property type="entry name" value="GT87"/>
</dbReference>
<feature type="transmembrane region" description="Helical" evidence="8">
    <location>
        <begin position="269"/>
        <end position="292"/>
    </location>
</feature>
<keyword evidence="6 8" id="KW-0472">Membrane</keyword>
<feature type="transmembrane region" description="Helical" evidence="8">
    <location>
        <begin position="143"/>
        <end position="161"/>
    </location>
</feature>
<evidence type="ECO:0000256" key="2">
    <source>
        <dbReference type="ARBA" id="ARBA00022475"/>
    </source>
</evidence>
<feature type="transmembrane region" description="Helical" evidence="8">
    <location>
        <begin position="91"/>
        <end position="110"/>
    </location>
</feature>
<feature type="transmembrane region" description="Helical" evidence="8">
    <location>
        <begin position="322"/>
        <end position="338"/>
    </location>
</feature>
<comment type="subcellular location">
    <subcellularLocation>
        <location evidence="1">Cell membrane</location>
        <topology evidence="1">Multi-pass membrane protein</topology>
    </subcellularLocation>
</comment>
<dbReference type="GO" id="GO:0005886">
    <property type="term" value="C:plasma membrane"/>
    <property type="evidence" value="ECO:0007669"/>
    <property type="project" value="UniProtKB-SubCell"/>
</dbReference>
<evidence type="ECO:0000256" key="7">
    <source>
        <dbReference type="ARBA" id="ARBA00024033"/>
    </source>
</evidence>
<evidence type="ECO:0000256" key="6">
    <source>
        <dbReference type="ARBA" id="ARBA00023136"/>
    </source>
</evidence>
<feature type="transmembrane region" description="Helical" evidence="8">
    <location>
        <begin position="116"/>
        <end position="136"/>
    </location>
</feature>
<feature type="transmembrane region" description="Helical" evidence="8">
    <location>
        <begin position="299"/>
        <end position="316"/>
    </location>
</feature>
<accession>A0A2S5IXF2</accession>
<dbReference type="OrthoDB" id="581198at2"/>
<evidence type="ECO:0000256" key="5">
    <source>
        <dbReference type="ARBA" id="ARBA00022989"/>
    </source>
</evidence>
<protein>
    <recommendedName>
        <fullName evidence="11">DUF2029 domain-containing protein</fullName>
    </recommendedName>
</protein>
<name>A0A2S5IXF2_9MICC</name>
<comment type="caution">
    <text evidence="9">The sequence shown here is derived from an EMBL/GenBank/DDBJ whole genome shotgun (WGS) entry which is preliminary data.</text>
</comment>
<feature type="transmembrane region" description="Helical" evidence="8">
    <location>
        <begin position="376"/>
        <end position="395"/>
    </location>
</feature>
<dbReference type="RefSeq" id="WP_104121660.1">
    <property type="nucleotide sequence ID" value="NZ_PRKW01000004.1"/>
</dbReference>
<evidence type="ECO:0000313" key="10">
    <source>
        <dbReference type="Proteomes" id="UP000239297"/>
    </source>
</evidence>
<evidence type="ECO:0000256" key="3">
    <source>
        <dbReference type="ARBA" id="ARBA00022679"/>
    </source>
</evidence>
<evidence type="ECO:0008006" key="11">
    <source>
        <dbReference type="Google" id="ProtNLM"/>
    </source>
</evidence>
<reference evidence="9 10" key="1">
    <citation type="journal article" date="2014" name="Int. J. Syst. Evol. Microbiol.">
        <title>Arthrobacter pityocampae sp. nov., isolated from Thaumetopoea pityocampa (Lep., Thaumetopoeidae).</title>
        <authorList>
            <person name="Ince I.A."/>
            <person name="Demirbag Z."/>
            <person name="Kati H."/>
        </authorList>
    </citation>
    <scope>NUCLEOTIDE SEQUENCE [LARGE SCALE GENOMIC DNA]</scope>
    <source>
        <strain evidence="9 10">Tp2</strain>
    </source>
</reference>
<dbReference type="Pfam" id="PF09594">
    <property type="entry name" value="GT87"/>
    <property type="match status" value="1"/>
</dbReference>
<feature type="transmembrane region" description="Helical" evidence="8">
    <location>
        <begin position="192"/>
        <end position="213"/>
    </location>
</feature>
<dbReference type="Proteomes" id="UP000239297">
    <property type="component" value="Unassembled WGS sequence"/>
</dbReference>
<feature type="transmembrane region" description="Helical" evidence="8">
    <location>
        <begin position="167"/>
        <end position="185"/>
    </location>
</feature>
<evidence type="ECO:0000313" key="9">
    <source>
        <dbReference type="EMBL" id="PPB49223.1"/>
    </source>
</evidence>
<feature type="transmembrane region" description="Helical" evidence="8">
    <location>
        <begin position="68"/>
        <end position="84"/>
    </location>
</feature>
<dbReference type="AlphaFoldDB" id="A0A2S5IXF2"/>
<keyword evidence="5 8" id="KW-1133">Transmembrane helix</keyword>